<dbReference type="KEGG" id="cme:CYME_CME151C"/>
<dbReference type="OrthoDB" id="269151at2759"/>
<dbReference type="PANTHER" id="PTHR45782">
    <property type="entry name" value="MITOCHONDRIAL RIBOSOME-ASSOCIATED GTPASE 1"/>
    <property type="match status" value="1"/>
</dbReference>
<dbReference type="InterPro" id="IPR019991">
    <property type="entry name" value="GTP-bd_ribosome_bgen"/>
</dbReference>
<evidence type="ECO:0000313" key="6">
    <source>
        <dbReference type="Proteomes" id="UP000007014"/>
    </source>
</evidence>
<reference evidence="5 6" key="2">
    <citation type="journal article" date="2007" name="BMC Biol.">
        <title>A 100%-complete sequence reveals unusually simple genomic features in the hot-spring red alga Cyanidioschyzon merolae.</title>
        <authorList>
            <person name="Nozaki H."/>
            <person name="Takano H."/>
            <person name="Misumi O."/>
            <person name="Terasawa K."/>
            <person name="Matsuzaki M."/>
            <person name="Maruyama S."/>
            <person name="Nishida K."/>
            <person name="Yagisawa F."/>
            <person name="Yoshida Y."/>
            <person name="Fujiwara T."/>
            <person name="Takio S."/>
            <person name="Tamura K."/>
            <person name="Chung S.J."/>
            <person name="Nakamura S."/>
            <person name="Kuroiwa H."/>
            <person name="Tanaka K."/>
            <person name="Sato N."/>
            <person name="Kuroiwa T."/>
        </authorList>
    </citation>
    <scope>NUCLEOTIDE SEQUENCE [LARGE SCALE GENOMIC DNA]</scope>
    <source>
        <strain evidence="5 6">10D</strain>
    </source>
</reference>
<evidence type="ECO:0000256" key="1">
    <source>
        <dbReference type="ARBA" id="ARBA00022741"/>
    </source>
</evidence>
<dbReference type="InterPro" id="IPR027417">
    <property type="entry name" value="P-loop_NTPase"/>
</dbReference>
<dbReference type="Proteomes" id="UP000007014">
    <property type="component" value="Chromosome 5"/>
</dbReference>
<dbReference type="EMBL" id="AP006487">
    <property type="protein sequence ID" value="BAM79366.1"/>
    <property type="molecule type" value="Genomic_DNA"/>
</dbReference>
<dbReference type="HOGENOM" id="CLU_011106_1_0_1"/>
<sequence>MHVKRNFQVTHTSPGSQQARAERLEFLPQKRSTGNSPRARGPAFTDSARVSSRVQVFHTALAFCSVQGWLAGRPVWSATRQCSQRPARERGMRYLRVQRTRGIALNLYGNQALPSDEALPPGMPPPVSSWFPGHIAKAMRELRDRLSLIDVVIEVVDARIPRTTFPQFVHDILGTKSRVIALNRTDMVPVAASRHWLAAFRRGALDRASAASQVEHQANAPCYPTDGKLGTGIPQLRRACIAAGKTVNERRARRGLLSRPIRVAVIGYPNVGKSAVINRLCNRRAAVSAARPGVTRQLQWVRIAQDLELLDTPGVIPPKLEEQDAASRLAMCDDIGETAYDVERIASLLIDTLLTLDGSSWIEHPSLPANERHAVRSILQHRYGFTDFQNGEDFLYLAARQCTQRDVDKMARRLLTDFRQLHLGRICLEPCKTD</sequence>
<dbReference type="GO" id="GO:0032543">
    <property type="term" value="P:mitochondrial translation"/>
    <property type="evidence" value="ECO:0007669"/>
    <property type="project" value="TreeGrafter"/>
</dbReference>
<reference evidence="5 6" key="1">
    <citation type="journal article" date="2004" name="Nature">
        <title>Genome sequence of the ultrasmall unicellular red alga Cyanidioschyzon merolae 10D.</title>
        <authorList>
            <person name="Matsuzaki M."/>
            <person name="Misumi O."/>
            <person name="Shin-i T."/>
            <person name="Maruyama S."/>
            <person name="Takahara M."/>
            <person name="Miyagishima S."/>
            <person name="Mori T."/>
            <person name="Nishida K."/>
            <person name="Yagisawa F."/>
            <person name="Nishida K."/>
            <person name="Yoshida Y."/>
            <person name="Nishimura Y."/>
            <person name="Nakao S."/>
            <person name="Kobayashi T."/>
            <person name="Momoyama Y."/>
            <person name="Higashiyama T."/>
            <person name="Minoda A."/>
            <person name="Sano M."/>
            <person name="Nomoto H."/>
            <person name="Oishi K."/>
            <person name="Hayashi H."/>
            <person name="Ohta F."/>
            <person name="Nishizaka S."/>
            <person name="Haga S."/>
            <person name="Miura S."/>
            <person name="Morishita T."/>
            <person name="Kabeya Y."/>
            <person name="Terasawa K."/>
            <person name="Suzuki Y."/>
            <person name="Ishii Y."/>
            <person name="Asakawa S."/>
            <person name="Takano H."/>
            <person name="Ohta N."/>
            <person name="Kuroiwa H."/>
            <person name="Tanaka K."/>
            <person name="Shimizu N."/>
            <person name="Sugano S."/>
            <person name="Sato N."/>
            <person name="Nozaki H."/>
            <person name="Ogasawara N."/>
            <person name="Kohara Y."/>
            <person name="Kuroiwa T."/>
        </authorList>
    </citation>
    <scope>NUCLEOTIDE SEQUENCE [LARGE SCALE GENOMIC DNA]</scope>
    <source>
        <strain evidence="5 6">10D</strain>
    </source>
</reference>
<dbReference type="AlphaFoldDB" id="M1UPL1"/>
<feature type="region of interest" description="Disordered" evidence="3">
    <location>
        <begin position="1"/>
        <end position="20"/>
    </location>
</feature>
<accession>M1UPL1</accession>
<dbReference type="InterPro" id="IPR006073">
    <property type="entry name" value="GTP-bd"/>
</dbReference>
<dbReference type="PANTHER" id="PTHR45782:SF5">
    <property type="entry name" value="DAR GTPASE 3, CHLOROPLASTIC"/>
    <property type="match status" value="1"/>
</dbReference>
<dbReference type="NCBIfam" id="TIGR03596">
    <property type="entry name" value="GTPase_YlqF"/>
    <property type="match status" value="1"/>
</dbReference>
<dbReference type="GeneID" id="16992792"/>
<proteinExistence type="predicted"/>
<evidence type="ECO:0000256" key="2">
    <source>
        <dbReference type="ARBA" id="ARBA00023134"/>
    </source>
</evidence>
<dbReference type="GO" id="GO:0005739">
    <property type="term" value="C:mitochondrion"/>
    <property type="evidence" value="ECO:0007669"/>
    <property type="project" value="TreeGrafter"/>
</dbReference>
<dbReference type="OMA" id="VINRRDM"/>
<gene>
    <name evidence="5" type="ORF">CYME_CME151C</name>
</gene>
<feature type="domain" description="G" evidence="4">
    <location>
        <begin position="262"/>
        <end position="323"/>
    </location>
</feature>
<dbReference type="CDD" id="cd01856">
    <property type="entry name" value="YlqF"/>
    <property type="match status" value="1"/>
</dbReference>
<evidence type="ECO:0000313" key="5">
    <source>
        <dbReference type="EMBL" id="BAM79366.1"/>
    </source>
</evidence>
<keyword evidence="2" id="KW-0342">GTP-binding</keyword>
<dbReference type="InterPro" id="IPR023179">
    <property type="entry name" value="GTP-bd_ortho_bundle_sf"/>
</dbReference>
<dbReference type="Gene3D" id="1.10.1580.10">
    <property type="match status" value="1"/>
</dbReference>
<dbReference type="Pfam" id="PF01926">
    <property type="entry name" value="MMR_HSR1"/>
    <property type="match status" value="1"/>
</dbReference>
<dbReference type="eggNOG" id="KOG2484">
    <property type="taxonomic scope" value="Eukaryota"/>
</dbReference>
<keyword evidence="6" id="KW-1185">Reference proteome</keyword>
<dbReference type="RefSeq" id="XP_005535652.1">
    <property type="nucleotide sequence ID" value="XM_005535595.1"/>
</dbReference>
<evidence type="ECO:0000256" key="3">
    <source>
        <dbReference type="SAM" id="MobiDB-lite"/>
    </source>
</evidence>
<dbReference type="GO" id="GO:0003924">
    <property type="term" value="F:GTPase activity"/>
    <property type="evidence" value="ECO:0007669"/>
    <property type="project" value="TreeGrafter"/>
</dbReference>
<dbReference type="Gene3D" id="3.40.50.300">
    <property type="entry name" value="P-loop containing nucleotide triphosphate hydrolases"/>
    <property type="match status" value="1"/>
</dbReference>
<organism evidence="5 6">
    <name type="scientific">Cyanidioschyzon merolae (strain NIES-3377 / 10D)</name>
    <name type="common">Unicellular red alga</name>
    <dbReference type="NCBI Taxonomy" id="280699"/>
    <lineage>
        <taxon>Eukaryota</taxon>
        <taxon>Rhodophyta</taxon>
        <taxon>Bangiophyceae</taxon>
        <taxon>Cyanidiales</taxon>
        <taxon>Cyanidiaceae</taxon>
        <taxon>Cyanidioschyzon</taxon>
    </lineage>
</organism>
<keyword evidence="1" id="KW-0547">Nucleotide-binding</keyword>
<name>M1UPL1_CYAM1</name>
<dbReference type="STRING" id="280699.M1UPL1"/>
<evidence type="ECO:0000259" key="4">
    <source>
        <dbReference type="Pfam" id="PF01926"/>
    </source>
</evidence>
<feature type="compositionally biased region" description="Polar residues" evidence="3">
    <location>
        <begin position="7"/>
        <end position="19"/>
    </location>
</feature>
<dbReference type="Gramene" id="CME151CT">
    <property type="protein sequence ID" value="CME151CT"/>
    <property type="gene ID" value="CME151C"/>
</dbReference>
<dbReference type="PRINTS" id="PR00326">
    <property type="entry name" value="GTP1OBG"/>
</dbReference>
<protein>
    <submittedName>
        <fullName evidence="5">GTP-binding protein of Nug1 family</fullName>
    </submittedName>
</protein>
<dbReference type="SUPFAM" id="SSF52540">
    <property type="entry name" value="P-loop containing nucleoside triphosphate hydrolases"/>
    <property type="match status" value="1"/>
</dbReference>
<dbReference type="GO" id="GO:0005525">
    <property type="term" value="F:GTP binding"/>
    <property type="evidence" value="ECO:0007669"/>
    <property type="project" value="UniProtKB-KW"/>
</dbReference>